<dbReference type="EMBL" id="JANIBK010000103">
    <property type="protein sequence ID" value="MCQ8129846.1"/>
    <property type="molecule type" value="Genomic_DNA"/>
</dbReference>
<evidence type="ECO:0000313" key="3">
    <source>
        <dbReference type="Proteomes" id="UP001524586"/>
    </source>
</evidence>
<dbReference type="Pfam" id="PF13795">
    <property type="entry name" value="HupE_UreJ_2"/>
    <property type="match status" value="1"/>
</dbReference>
<feature type="transmembrane region" description="Helical" evidence="1">
    <location>
        <begin position="253"/>
        <end position="271"/>
    </location>
</feature>
<protein>
    <submittedName>
        <fullName evidence="2">HupE/UreJ family protein</fullName>
    </submittedName>
</protein>
<dbReference type="RefSeq" id="WP_256616274.1">
    <property type="nucleotide sequence ID" value="NZ_JANIBK010000103.1"/>
</dbReference>
<feature type="transmembrane region" description="Helical" evidence="1">
    <location>
        <begin position="280"/>
        <end position="298"/>
    </location>
</feature>
<accession>A0ABT1U9U3</accession>
<dbReference type="Proteomes" id="UP001524586">
    <property type="component" value="Unassembled WGS sequence"/>
</dbReference>
<organism evidence="2 3">
    <name type="scientific">Methylomonas rivi</name>
    <dbReference type="NCBI Taxonomy" id="2952226"/>
    <lineage>
        <taxon>Bacteria</taxon>
        <taxon>Pseudomonadati</taxon>
        <taxon>Pseudomonadota</taxon>
        <taxon>Gammaproteobacteria</taxon>
        <taxon>Methylococcales</taxon>
        <taxon>Methylococcaceae</taxon>
        <taxon>Methylomonas</taxon>
    </lineage>
</organism>
<keyword evidence="3" id="KW-1185">Reference proteome</keyword>
<comment type="caution">
    <text evidence="2">The sequence shown here is derived from an EMBL/GenBank/DDBJ whole genome shotgun (WGS) entry which is preliminary data.</text>
</comment>
<proteinExistence type="predicted"/>
<sequence length="371" mass="40125">MGCFSAGYGRGLLAAVLLLQAVGAWAHAPGLSSLDVAVNLARLDVRVTFALQDIEAFAPMDSDLDAEVSDSEREAAKPGIARLLAGQLRISVDGADSAPSEPGQVSFDGQNNAHVELKYPAVPERQLLVQSKFLAQLPEGHQQYLTVRDAGGKALAEKMLTKQDDRLSVPVAAPADGRPAASRHTEFDTFGDFFKLGIEHILTGYDHLLFLLALLAVTHGFWPALKIITFFTLAHSLTLALAGLNWVDLPSSFVEPFIAATIIYVGVENLIRGEHPKGRHWLTFGFGLIHGFGFAGVLREMDISSGDTGILLPLVSFNLGIECGQIAVAAIVLPMIWWLNNQVETAERFLKICSIAVSLMGAYWLLERTVL</sequence>
<evidence type="ECO:0000313" key="2">
    <source>
        <dbReference type="EMBL" id="MCQ8129846.1"/>
    </source>
</evidence>
<feature type="transmembrane region" description="Helical" evidence="1">
    <location>
        <begin position="310"/>
        <end position="337"/>
    </location>
</feature>
<gene>
    <name evidence="2" type="ORF">NP596_15405</name>
</gene>
<keyword evidence="1" id="KW-1133">Transmembrane helix</keyword>
<feature type="transmembrane region" description="Helical" evidence="1">
    <location>
        <begin position="204"/>
        <end position="222"/>
    </location>
</feature>
<reference evidence="2 3" key="1">
    <citation type="submission" date="2022-07" db="EMBL/GenBank/DDBJ databases">
        <title>Methylomonas rivi sp. nov., Methylomonas rosea sp. nov., Methylomonas aureus sp. nov. and Methylomonas subterranea sp. nov., four novel methanotrophs isolated from a freshwater creek and the deep terrestrial subsurface.</title>
        <authorList>
            <person name="Abin C."/>
            <person name="Sankaranarayanan K."/>
            <person name="Garner C."/>
            <person name="Sindelar R."/>
            <person name="Kotary K."/>
            <person name="Garner R."/>
            <person name="Barclay S."/>
            <person name="Lawson P."/>
            <person name="Krumholz L."/>
        </authorList>
    </citation>
    <scope>NUCLEOTIDE SEQUENCE [LARGE SCALE GENOMIC DNA]</scope>
    <source>
        <strain evidence="2 3">WSC-6</strain>
    </source>
</reference>
<evidence type="ECO:0000256" key="1">
    <source>
        <dbReference type="SAM" id="Phobius"/>
    </source>
</evidence>
<keyword evidence="1" id="KW-0472">Membrane</keyword>
<feature type="transmembrane region" description="Helical" evidence="1">
    <location>
        <begin position="349"/>
        <end position="366"/>
    </location>
</feature>
<name>A0ABT1U9U3_9GAMM</name>
<keyword evidence="1" id="KW-0812">Transmembrane</keyword>
<dbReference type="InterPro" id="IPR032809">
    <property type="entry name" value="Put_HupE_UreJ"/>
</dbReference>